<dbReference type="InterPro" id="IPR000719">
    <property type="entry name" value="Prot_kinase_dom"/>
</dbReference>
<keyword evidence="2" id="KW-1133">Transmembrane helix</keyword>
<comment type="caution">
    <text evidence="4">The sequence shown here is derived from an EMBL/GenBank/DDBJ whole genome shotgun (WGS) entry which is preliminary data.</text>
</comment>
<keyword evidence="2" id="KW-0472">Membrane</keyword>
<dbReference type="Gene3D" id="1.10.510.10">
    <property type="entry name" value="Transferase(Phosphotransferase) domain 1"/>
    <property type="match status" value="1"/>
</dbReference>
<dbReference type="PROSITE" id="PS50011">
    <property type="entry name" value="PROTEIN_KINASE_DOM"/>
    <property type="match status" value="1"/>
</dbReference>
<feature type="region of interest" description="Disordered" evidence="1">
    <location>
        <begin position="857"/>
        <end position="882"/>
    </location>
</feature>
<proteinExistence type="predicted"/>
<feature type="transmembrane region" description="Helical" evidence="2">
    <location>
        <begin position="674"/>
        <end position="697"/>
    </location>
</feature>
<evidence type="ECO:0000256" key="2">
    <source>
        <dbReference type="SAM" id="Phobius"/>
    </source>
</evidence>
<dbReference type="PANTHER" id="PTHR23257">
    <property type="entry name" value="SERINE-THREONINE PROTEIN KINASE"/>
    <property type="match status" value="1"/>
</dbReference>
<dbReference type="InterPro" id="IPR001245">
    <property type="entry name" value="Ser-Thr/Tyr_kinase_cat_dom"/>
</dbReference>
<dbReference type="EMBL" id="JARBJD010000205">
    <property type="protein sequence ID" value="KAK2947318.1"/>
    <property type="molecule type" value="Genomic_DNA"/>
</dbReference>
<evidence type="ECO:0000259" key="3">
    <source>
        <dbReference type="PROSITE" id="PS50011"/>
    </source>
</evidence>
<keyword evidence="2" id="KW-0812">Transmembrane</keyword>
<gene>
    <name evidence="4" type="ORF">BLNAU_17794</name>
</gene>
<dbReference type="InterPro" id="IPR050167">
    <property type="entry name" value="Ser_Thr_protein_kinase"/>
</dbReference>
<dbReference type="Pfam" id="PF07714">
    <property type="entry name" value="PK_Tyr_Ser-Thr"/>
    <property type="match status" value="1"/>
</dbReference>
<protein>
    <recommendedName>
        <fullName evidence="3">Protein kinase domain-containing protein</fullName>
    </recommendedName>
</protein>
<accession>A0ABQ9X6A4</accession>
<feature type="domain" description="Protein kinase" evidence="3">
    <location>
        <begin position="639"/>
        <end position="1001"/>
    </location>
</feature>
<evidence type="ECO:0000313" key="4">
    <source>
        <dbReference type="EMBL" id="KAK2947318.1"/>
    </source>
</evidence>
<dbReference type="InterPro" id="IPR011009">
    <property type="entry name" value="Kinase-like_dom_sf"/>
</dbReference>
<dbReference type="Proteomes" id="UP001281761">
    <property type="component" value="Unassembled WGS sequence"/>
</dbReference>
<name>A0ABQ9X6A4_9EUKA</name>
<sequence length="1015" mass="111446">MGLDYESYKLLNSPTDCTVTFTNRDNSSDTWTQTGIFEDGYSGPTLYLYAVLFVYDEEDRVPDLKYGNTYVLTSAKRLDTDADITDISGEVVVEPESSRILGVSCIATSTEAFIKLSWRLTPNPLTIRPYRNYPNQNAGYVDSHTITTIDDQTGYITIEVSPTDERSDYPLIVGPGETLTIDSTGTTTSYQNFWVPYPAIFTQVTPNSEQSGRVMVLDITVENMVEDEPYVLSFDVGGSKLPLETEWKAPDTITTAHPIPLGWSDSLLYSTTYTSVNLTHKQIPEYLEHITISLTTPDPPPTITLFVDGSLGNDHRLCGEPADPCRTLEMAFKIVVASHTAQATLRLVGSLEFSSSHRTQDGISLTLQPDTIGVSTQIRIPSSVDTSPGPLLTMTSGSLKLSVLSISVGTVSDAFCLVCGDGTTIELFKVDVHGPTLPTSFVNEEWSLCSWESGLFKMKGGSAVVNGSSFKLVPQGVFWMDGGSLDLDSFDFSKPVRDSNFTSAERNIRCVNEGTISIEMNGNTNTQSKSLWISSDSCVVTVDETESLAPLFVPTLSTSKCSSTRKKLSDALTVTLSGSSLIPCGLSFEVFEPDNSTSNEQPRSSSFILSETPLISSKDDELVFFLNDSALNFSKSVDLHGRLLFGQGQETASFVVRSRNNDLFGQNARKLMSWLIPLVSSLVVLAIVIVVIFVILWRRKKNQERKDEEMGDPVEVEDDKMEVIVTDNRIGVNPSNTCLPEALDQDVTTKDEALPSVSKFGKGAEIDVFVCDQGVNMISVPCVNTLFNRLHSPNGSSKVRRRVIQAQIVQGLKTLAVQDRTAAILSALSSHNILFDSNDRVCFNVNADQVSTFPTLLQSPVASPPNRQEMGNVDSEGKLQHPSEHLMKDGELRDGDEMKMKEGNENQRWQAPVVIEKKPNINTVHAAVFSLGLVLWEIETGSVPYGEQDAVNASRQIVAGTLPRMDFVLNSEMSELIRDCLAMTPKARPSLSDVMGRLDEIPEEKDDGQKELFEG</sequence>
<evidence type="ECO:0000256" key="1">
    <source>
        <dbReference type="SAM" id="MobiDB-lite"/>
    </source>
</evidence>
<dbReference type="SUPFAM" id="SSF56112">
    <property type="entry name" value="Protein kinase-like (PK-like)"/>
    <property type="match status" value="1"/>
</dbReference>
<organism evidence="4 5">
    <name type="scientific">Blattamonas nauphoetae</name>
    <dbReference type="NCBI Taxonomy" id="2049346"/>
    <lineage>
        <taxon>Eukaryota</taxon>
        <taxon>Metamonada</taxon>
        <taxon>Preaxostyla</taxon>
        <taxon>Oxymonadida</taxon>
        <taxon>Blattamonas</taxon>
    </lineage>
</organism>
<evidence type="ECO:0000313" key="5">
    <source>
        <dbReference type="Proteomes" id="UP001281761"/>
    </source>
</evidence>
<reference evidence="4 5" key="1">
    <citation type="journal article" date="2022" name="bioRxiv">
        <title>Genomics of Preaxostyla Flagellates Illuminates Evolutionary Transitions and the Path Towards Mitochondrial Loss.</title>
        <authorList>
            <person name="Novak L.V.F."/>
            <person name="Treitli S.C."/>
            <person name="Pyrih J."/>
            <person name="Halakuc P."/>
            <person name="Pipaliya S.V."/>
            <person name="Vacek V."/>
            <person name="Brzon O."/>
            <person name="Soukal P."/>
            <person name="Eme L."/>
            <person name="Dacks J.B."/>
            <person name="Karnkowska A."/>
            <person name="Elias M."/>
            <person name="Hampl V."/>
        </authorList>
    </citation>
    <scope>NUCLEOTIDE SEQUENCE [LARGE SCALE GENOMIC DNA]</scope>
    <source>
        <strain evidence="4">NAU3</strain>
        <tissue evidence="4">Gut</tissue>
    </source>
</reference>
<keyword evidence="5" id="KW-1185">Reference proteome</keyword>